<evidence type="ECO:0000313" key="3">
    <source>
        <dbReference type="EMBL" id="MCF7566911.1"/>
    </source>
</evidence>
<dbReference type="Gene3D" id="3.30.1150.10">
    <property type="match status" value="1"/>
</dbReference>
<dbReference type="GO" id="GO:0055085">
    <property type="term" value="P:transmembrane transport"/>
    <property type="evidence" value="ECO:0007669"/>
    <property type="project" value="InterPro"/>
</dbReference>
<keyword evidence="1" id="KW-0472">Membrane</keyword>
<evidence type="ECO:0000313" key="4">
    <source>
        <dbReference type="Proteomes" id="UP001199795"/>
    </source>
</evidence>
<evidence type="ECO:0000256" key="1">
    <source>
        <dbReference type="SAM" id="Phobius"/>
    </source>
</evidence>
<sequence length="688" mass="78318">MENYIQNIALINQYLNKTLSKTDIQNFEYLLKTDSNFNTLYDEHKTFLEGLKRQQLKTEIVNAKRSYLKSKLFKFIGVSIVVLTVVVVAYVLISNQSQQPIHNNNQENNSIIIDSVSNKASLKRNDSIVLKDSIFSKKEIVVEGQKTLKNIEISFTKPPQKLKINTQKDTVIVCNEGTKLDIKANSFIDGNGSLIKGIIDLNVTEYYKLSDMLLANLSTTSDGKPLETGGMLNIKAFKGDELLQLKKSIEISFPTSNKKEGMQLFSGEWKNENVNWKLAKNEILVDSIKAIGVEENIEVPFAIVEEVPIFPGCEEGNNMQKKNCFSAAIQKHVQRNFDVNVAASLGFEGRQRVNTIFKIDENGNVFAVQSRASHPTIEAEANRVMALLPKMKPGLQRGKAVTVPYSLPIIFTVSDNAKIFKVSVPQNSKIEMDTVYDYIRGDTEFIRRVMHDNNFAVDSAFIKKWKTWKEKRLIRIIGDKDVKVVIRKPLFDMENTRFKILEDDSISRGGHIIRKVWDESQVSTTSKIMRLVPKPKIIVGDELVTEETLQKRLDNPNENIAITTKDVNNYAMRILDLGWINLDRFVRYGNVVDYKIKVKNRNGSAKVSMVFKSLSSILPSKNIKGYFSFGKVVNEEEVTLVAIKKQNQKLYLDVIDTNTKASQNIEFNFKEVSLQELKNELQKLNKLF</sequence>
<dbReference type="InterPro" id="IPR037682">
    <property type="entry name" value="TonB_C"/>
</dbReference>
<keyword evidence="1" id="KW-0812">Transmembrane</keyword>
<dbReference type="AlphaFoldDB" id="A0AAE3EJX1"/>
<protein>
    <submittedName>
        <fullName evidence="3">Energy transducer TonB</fullName>
    </submittedName>
</protein>
<feature type="transmembrane region" description="Helical" evidence="1">
    <location>
        <begin position="72"/>
        <end position="93"/>
    </location>
</feature>
<feature type="domain" description="TonB C-terminal" evidence="2">
    <location>
        <begin position="342"/>
        <end position="412"/>
    </location>
</feature>
<evidence type="ECO:0000259" key="2">
    <source>
        <dbReference type="Pfam" id="PF03544"/>
    </source>
</evidence>
<accession>A0AAE3EJX1</accession>
<dbReference type="Proteomes" id="UP001199795">
    <property type="component" value="Unassembled WGS sequence"/>
</dbReference>
<keyword evidence="4" id="KW-1185">Reference proteome</keyword>
<dbReference type="RefSeq" id="WP_237238273.1">
    <property type="nucleotide sequence ID" value="NZ_JAKKDU010000001.1"/>
</dbReference>
<dbReference type="Pfam" id="PF03544">
    <property type="entry name" value="TonB_C"/>
    <property type="match status" value="1"/>
</dbReference>
<dbReference type="SUPFAM" id="SSF74653">
    <property type="entry name" value="TolA/TonB C-terminal domain"/>
    <property type="match status" value="1"/>
</dbReference>
<gene>
    <name evidence="3" type="ORF">L3X37_00840</name>
</gene>
<proteinExistence type="predicted"/>
<organism evidence="3 4">
    <name type="scientific">Wocania arenilitoris</name>
    <dbReference type="NCBI Taxonomy" id="2044858"/>
    <lineage>
        <taxon>Bacteria</taxon>
        <taxon>Pseudomonadati</taxon>
        <taxon>Bacteroidota</taxon>
        <taxon>Flavobacteriia</taxon>
        <taxon>Flavobacteriales</taxon>
        <taxon>Flavobacteriaceae</taxon>
        <taxon>Wocania</taxon>
    </lineage>
</organism>
<keyword evidence="1" id="KW-1133">Transmembrane helix</keyword>
<comment type="caution">
    <text evidence="3">The sequence shown here is derived from an EMBL/GenBank/DDBJ whole genome shotgun (WGS) entry which is preliminary data.</text>
</comment>
<dbReference type="EMBL" id="JAKKDU010000001">
    <property type="protein sequence ID" value="MCF7566911.1"/>
    <property type="molecule type" value="Genomic_DNA"/>
</dbReference>
<name>A0AAE3EJX1_9FLAO</name>
<reference evidence="3" key="1">
    <citation type="submission" date="2022-01" db="EMBL/GenBank/DDBJ databases">
        <title>Draft genome sequence of Sabulilitoribacter arenilitoris KCTC 52401.</title>
        <authorList>
            <person name="Oh J.-S."/>
        </authorList>
    </citation>
    <scope>NUCLEOTIDE SEQUENCE</scope>
    <source>
        <strain evidence="3">HMF6543</strain>
    </source>
</reference>